<dbReference type="InterPro" id="IPR029045">
    <property type="entry name" value="ClpP/crotonase-like_dom_sf"/>
</dbReference>
<dbReference type="Pfam" id="PF25145">
    <property type="entry name" value="NfeD1b_N"/>
    <property type="match status" value="1"/>
</dbReference>
<feature type="domain" description="NfeD integral membrane" evidence="7">
    <location>
        <begin position="225"/>
        <end position="340"/>
    </location>
</feature>
<evidence type="ECO:0000256" key="1">
    <source>
        <dbReference type="ARBA" id="ARBA00004141"/>
    </source>
</evidence>
<evidence type="ECO:0000313" key="10">
    <source>
        <dbReference type="Proteomes" id="UP000242497"/>
    </source>
</evidence>
<feature type="transmembrane region" description="Helical" evidence="5">
    <location>
        <begin position="271"/>
        <end position="288"/>
    </location>
</feature>
<feature type="domain" description="NfeD-like C-terminal" evidence="6">
    <location>
        <begin position="372"/>
        <end position="424"/>
    </location>
</feature>
<dbReference type="InterPro" id="IPR012340">
    <property type="entry name" value="NA-bd_OB-fold"/>
</dbReference>
<keyword evidence="4 5" id="KW-0472">Membrane</keyword>
<feature type="transmembrane region" description="Helical" evidence="5">
    <location>
        <begin position="220"/>
        <end position="240"/>
    </location>
</feature>
<dbReference type="GO" id="GO:0008233">
    <property type="term" value="F:peptidase activity"/>
    <property type="evidence" value="ECO:0007669"/>
    <property type="project" value="UniProtKB-KW"/>
</dbReference>
<dbReference type="Pfam" id="PF01957">
    <property type="entry name" value="NfeD"/>
    <property type="match status" value="1"/>
</dbReference>
<keyword evidence="3 5" id="KW-1133">Transmembrane helix</keyword>
<evidence type="ECO:0000256" key="4">
    <source>
        <dbReference type="ARBA" id="ARBA00023136"/>
    </source>
</evidence>
<dbReference type="GO" id="GO:0006508">
    <property type="term" value="P:proteolysis"/>
    <property type="evidence" value="ECO:0007669"/>
    <property type="project" value="UniProtKB-KW"/>
</dbReference>
<dbReference type="InterPro" id="IPR052165">
    <property type="entry name" value="Membrane_assoc_protease"/>
</dbReference>
<evidence type="ECO:0000256" key="2">
    <source>
        <dbReference type="ARBA" id="ARBA00022692"/>
    </source>
</evidence>
<dbReference type="SUPFAM" id="SSF52096">
    <property type="entry name" value="ClpP/crotonase"/>
    <property type="match status" value="1"/>
</dbReference>
<dbReference type="Gene3D" id="3.90.226.10">
    <property type="entry name" value="2-enoyl-CoA Hydratase, Chain A, domain 1"/>
    <property type="match status" value="1"/>
</dbReference>
<keyword evidence="9" id="KW-0645">Protease</keyword>
<dbReference type="RefSeq" id="WP_072889116.1">
    <property type="nucleotide sequence ID" value="NZ_FRAE01000037.1"/>
</dbReference>
<dbReference type="OrthoDB" id="9806253at2"/>
<feature type="transmembrane region" description="Helical" evidence="5">
    <location>
        <begin position="247"/>
        <end position="265"/>
    </location>
</feature>
<dbReference type="AlphaFoldDB" id="A0A1M6Q3B0"/>
<dbReference type="EMBL" id="FRAE01000037">
    <property type="protein sequence ID" value="SHK14653.1"/>
    <property type="molecule type" value="Genomic_DNA"/>
</dbReference>
<dbReference type="Pfam" id="PF24961">
    <property type="entry name" value="NfeD_membrane"/>
    <property type="match status" value="1"/>
</dbReference>
<reference evidence="10" key="1">
    <citation type="submission" date="2016-11" db="EMBL/GenBank/DDBJ databases">
        <authorList>
            <person name="Varghese N."/>
            <person name="Submissions S."/>
        </authorList>
    </citation>
    <scope>NUCLEOTIDE SEQUENCE [LARGE SCALE GENOMIC DNA]</scope>
    <source>
        <strain evidence="10">DSM 15518</strain>
    </source>
</reference>
<name>A0A1M6Q3B0_9FIRM</name>
<feature type="domain" description="NfeD1b N-terminal" evidence="8">
    <location>
        <begin position="28"/>
        <end position="202"/>
    </location>
</feature>
<evidence type="ECO:0000313" key="9">
    <source>
        <dbReference type="EMBL" id="SHK14653.1"/>
    </source>
</evidence>
<dbReference type="PANTHER" id="PTHR33507:SF3">
    <property type="entry name" value="INNER MEMBRANE PROTEIN YBBJ"/>
    <property type="match status" value="1"/>
</dbReference>
<gene>
    <name evidence="9" type="ORF">SAMN02744037_01732</name>
</gene>
<dbReference type="Gene3D" id="2.40.50.140">
    <property type="entry name" value="Nucleic acid-binding proteins"/>
    <property type="match status" value="1"/>
</dbReference>
<evidence type="ECO:0000259" key="6">
    <source>
        <dbReference type="Pfam" id="PF01957"/>
    </source>
</evidence>
<keyword evidence="2 5" id="KW-0812">Transmembrane</keyword>
<evidence type="ECO:0000256" key="3">
    <source>
        <dbReference type="ARBA" id="ARBA00022989"/>
    </source>
</evidence>
<dbReference type="InterPro" id="IPR056738">
    <property type="entry name" value="NfeD1b_N"/>
</dbReference>
<evidence type="ECO:0000259" key="7">
    <source>
        <dbReference type="Pfam" id="PF24961"/>
    </source>
</evidence>
<organism evidence="9 10">
    <name type="scientific">Tepidibacter formicigenes DSM 15518</name>
    <dbReference type="NCBI Taxonomy" id="1123349"/>
    <lineage>
        <taxon>Bacteria</taxon>
        <taxon>Bacillati</taxon>
        <taxon>Bacillota</taxon>
        <taxon>Clostridia</taxon>
        <taxon>Peptostreptococcales</taxon>
        <taxon>Peptostreptococcaceae</taxon>
        <taxon>Tepidibacter</taxon>
    </lineage>
</organism>
<dbReference type="PANTHER" id="PTHR33507">
    <property type="entry name" value="INNER MEMBRANE PROTEIN YBBJ"/>
    <property type="match status" value="1"/>
</dbReference>
<keyword evidence="9" id="KW-0378">Hydrolase</keyword>
<comment type="subcellular location">
    <subcellularLocation>
        <location evidence="1">Membrane</location>
        <topology evidence="1">Multi-pass membrane protein</topology>
    </subcellularLocation>
</comment>
<keyword evidence="10" id="KW-1185">Reference proteome</keyword>
<sequence>MKRAFFTFIIIIIFILSNICFADSKNSVYVINVKGEVNPGMYYHIKNSINKAEDESADYILLEIDTFGGRVDSSVKISDLIVSSNIPTIAFINKKAESAGVLISISCDKIYMAKSSTIGSAEPVPNTEKNISYWTSQLKTVAEEKGRDPQIVASMADKDIKIEGLVDKGKLLNLTTNKAKEINFIDGVVSSRKDIYNDLNIKYVNEKKLEGNLYEKFSKFITLNYVSIILLSLGFVGMVIELITPGFGIGGIISILGFGLFFGGSVLGGNAGYFVFFVFFIGIIFLVLEAMAPGFGVFGMLGIGSIAFSIIMASNSLLQAFIYIVFAFTVTIITLVFAIKKLPKRKISKTLFLNTKLNKKEGFVSSKEKSKYLEKEGICISYLRPSGKVQIGEEVLDVISEGAFVEIGKKVKVIRVDGSKIVVREIKEG</sequence>
<dbReference type="STRING" id="1123349.SAMN02744037_01732"/>
<evidence type="ECO:0000259" key="8">
    <source>
        <dbReference type="Pfam" id="PF25145"/>
    </source>
</evidence>
<proteinExistence type="predicted"/>
<dbReference type="CDD" id="cd07021">
    <property type="entry name" value="Clp_protease_NfeD_like"/>
    <property type="match status" value="1"/>
</dbReference>
<evidence type="ECO:0000256" key="5">
    <source>
        <dbReference type="SAM" id="Phobius"/>
    </source>
</evidence>
<protein>
    <submittedName>
        <fullName evidence="9">Membrane-bound serine protease (ClpP class)</fullName>
    </submittedName>
</protein>
<dbReference type="GO" id="GO:0005886">
    <property type="term" value="C:plasma membrane"/>
    <property type="evidence" value="ECO:0007669"/>
    <property type="project" value="TreeGrafter"/>
</dbReference>
<dbReference type="InterPro" id="IPR056739">
    <property type="entry name" value="NfeD_membrane"/>
</dbReference>
<accession>A0A1M6Q3B0</accession>
<dbReference type="InterPro" id="IPR002810">
    <property type="entry name" value="NfeD-like_C"/>
</dbReference>
<dbReference type="Proteomes" id="UP000242497">
    <property type="component" value="Unassembled WGS sequence"/>
</dbReference>
<feature type="transmembrane region" description="Helical" evidence="5">
    <location>
        <begin position="320"/>
        <end position="339"/>
    </location>
</feature>